<feature type="compositionally biased region" description="Basic and acidic residues" evidence="16">
    <location>
        <begin position="510"/>
        <end position="539"/>
    </location>
</feature>
<keyword evidence="9 17" id="KW-1133">Transmembrane helix</keyword>
<dbReference type="InterPro" id="IPR003599">
    <property type="entry name" value="Ig_sub"/>
</dbReference>
<keyword evidence="14" id="KW-0393">Immunoglobulin domain</keyword>
<dbReference type="AlphaFoldDB" id="A0A5C6NJN9"/>
<evidence type="ECO:0000256" key="15">
    <source>
        <dbReference type="PROSITE-ProRule" id="PRU00121"/>
    </source>
</evidence>
<dbReference type="SMART" id="SM00408">
    <property type="entry name" value="IGc2"/>
    <property type="match status" value="1"/>
</dbReference>
<dbReference type="PROSITE" id="PS50038">
    <property type="entry name" value="FZ"/>
    <property type="match status" value="1"/>
</dbReference>
<accession>A0A5C6NJN9</accession>
<dbReference type="GO" id="GO:0004714">
    <property type="term" value="F:transmembrane receptor protein tyrosine kinase activity"/>
    <property type="evidence" value="ECO:0007669"/>
    <property type="project" value="TreeGrafter"/>
</dbReference>
<dbReference type="FunFam" id="3.30.200.20:FF:000139">
    <property type="entry name" value="inactive tyrosine-protein kinase transmembrane receptor ROR1"/>
    <property type="match status" value="1"/>
</dbReference>
<evidence type="ECO:0000256" key="5">
    <source>
        <dbReference type="ARBA" id="ARBA00022692"/>
    </source>
</evidence>
<comment type="caution">
    <text evidence="22">The sequence shown here is derived from an EMBL/GenBank/DDBJ whole genome shotgun (WGS) entry which is preliminary data.</text>
</comment>
<dbReference type="Gene3D" id="1.10.2000.10">
    <property type="entry name" value="Frizzled cysteine-rich domain"/>
    <property type="match status" value="1"/>
</dbReference>
<dbReference type="Pfam" id="PF00051">
    <property type="entry name" value="Kringle"/>
    <property type="match status" value="1"/>
</dbReference>
<dbReference type="FunFam" id="2.60.40.10:FF:000004">
    <property type="entry name" value="DCC isoform 1"/>
    <property type="match status" value="1"/>
</dbReference>
<dbReference type="PROSITE" id="PS00021">
    <property type="entry name" value="KRINGLE_1"/>
    <property type="match status" value="1"/>
</dbReference>
<evidence type="ECO:0000256" key="4">
    <source>
        <dbReference type="ARBA" id="ARBA00022572"/>
    </source>
</evidence>
<dbReference type="InterPro" id="IPR036790">
    <property type="entry name" value="Frizzled_dom_sf"/>
</dbReference>
<feature type="domain" description="Protein kinase" evidence="18">
    <location>
        <begin position="623"/>
        <end position="896"/>
    </location>
</feature>
<dbReference type="Pfam" id="PF07679">
    <property type="entry name" value="I-set"/>
    <property type="match status" value="1"/>
</dbReference>
<evidence type="ECO:0000256" key="14">
    <source>
        <dbReference type="ARBA" id="ARBA00023319"/>
    </source>
</evidence>
<keyword evidence="3" id="KW-0597">Phosphoprotein</keyword>
<evidence type="ECO:0000259" key="20">
    <source>
        <dbReference type="PROSITE" id="PS50070"/>
    </source>
</evidence>
<proteinExistence type="predicted"/>
<dbReference type="PANTHER" id="PTHR24416">
    <property type="entry name" value="TYROSINE-PROTEIN KINASE RECEPTOR"/>
    <property type="match status" value="1"/>
</dbReference>
<dbReference type="EMBL" id="RHFK02000013">
    <property type="protein sequence ID" value="TWW66829.1"/>
    <property type="molecule type" value="Genomic_DNA"/>
</dbReference>
<keyword evidence="23" id="KW-1185">Reference proteome</keyword>
<dbReference type="CDD" id="cd00108">
    <property type="entry name" value="KR"/>
    <property type="match status" value="1"/>
</dbReference>
<comment type="caution">
    <text evidence="15">Lacks conserved residue(s) required for the propagation of feature annotation.</text>
</comment>
<dbReference type="PROSITE" id="PS50011">
    <property type="entry name" value="PROTEIN_KINASE_DOM"/>
    <property type="match status" value="1"/>
</dbReference>
<feature type="domain" description="FZ" evidence="19">
    <location>
        <begin position="282"/>
        <end position="416"/>
    </location>
</feature>
<dbReference type="PROSITE" id="PS50070">
    <property type="entry name" value="KRINGLE_2"/>
    <property type="match status" value="1"/>
</dbReference>
<evidence type="ECO:0000256" key="6">
    <source>
        <dbReference type="ARBA" id="ARBA00022737"/>
    </source>
</evidence>
<evidence type="ECO:0000256" key="3">
    <source>
        <dbReference type="ARBA" id="ARBA00022553"/>
    </source>
</evidence>
<dbReference type="Pfam" id="PF07714">
    <property type="entry name" value="PK_Tyr_Ser-Thr"/>
    <property type="match status" value="1"/>
</dbReference>
<evidence type="ECO:0000313" key="22">
    <source>
        <dbReference type="EMBL" id="TWW66829.1"/>
    </source>
</evidence>
<evidence type="ECO:0000256" key="16">
    <source>
        <dbReference type="SAM" id="MobiDB-lite"/>
    </source>
</evidence>
<keyword evidence="2" id="KW-1003">Cell membrane</keyword>
<dbReference type="PROSITE" id="PS50835">
    <property type="entry name" value="IG_LIKE"/>
    <property type="match status" value="1"/>
</dbReference>
<feature type="domain" description="Kringle" evidence="20">
    <location>
        <begin position="432"/>
        <end position="499"/>
    </location>
</feature>
<comment type="subcellular location">
    <subcellularLocation>
        <location evidence="1">Cell membrane</location>
        <topology evidence="1">Single-pass type I membrane protein</topology>
    </subcellularLocation>
</comment>
<keyword evidence="11 15" id="KW-1015">Disulfide bond</keyword>
<gene>
    <name evidence="22" type="ORF">D4764_20G0008610</name>
</gene>
<protein>
    <submittedName>
        <fullName evidence="22">Tyrosine-protein kinase transmembrane receptor ROR2</fullName>
    </submittedName>
</protein>
<dbReference type="PRINTS" id="PR00109">
    <property type="entry name" value="TYRKINASE"/>
</dbReference>
<dbReference type="GO" id="GO:0005524">
    <property type="term" value="F:ATP binding"/>
    <property type="evidence" value="ECO:0007669"/>
    <property type="project" value="UniProtKB-KW"/>
</dbReference>
<dbReference type="InterPro" id="IPR038178">
    <property type="entry name" value="Kringle_sf"/>
</dbReference>
<dbReference type="InterPro" id="IPR000001">
    <property type="entry name" value="Kringle"/>
</dbReference>
<evidence type="ECO:0000256" key="8">
    <source>
        <dbReference type="ARBA" id="ARBA00022840"/>
    </source>
</evidence>
<dbReference type="SUPFAM" id="SSF48726">
    <property type="entry name" value="Immunoglobulin"/>
    <property type="match status" value="1"/>
</dbReference>
<feature type="domain" description="Ig-like" evidence="21">
    <location>
        <begin position="163"/>
        <end position="260"/>
    </location>
</feature>
<feature type="region of interest" description="Disordered" evidence="16">
    <location>
        <begin position="1051"/>
        <end position="1088"/>
    </location>
</feature>
<dbReference type="Pfam" id="PF01392">
    <property type="entry name" value="Fz"/>
    <property type="match status" value="1"/>
</dbReference>
<dbReference type="SUPFAM" id="SSF57440">
    <property type="entry name" value="Kringle-like"/>
    <property type="match status" value="1"/>
</dbReference>
<dbReference type="InterPro" id="IPR020067">
    <property type="entry name" value="Frizzled_dom"/>
</dbReference>
<keyword evidence="6" id="KW-0677">Repeat</keyword>
<dbReference type="Gene3D" id="1.10.510.10">
    <property type="entry name" value="Transferase(Phosphotransferase) domain 1"/>
    <property type="match status" value="1"/>
</dbReference>
<dbReference type="InterPro" id="IPR011009">
    <property type="entry name" value="Kinase-like_dom_sf"/>
</dbReference>
<dbReference type="InterPro" id="IPR000719">
    <property type="entry name" value="Prot_kinase_dom"/>
</dbReference>
<dbReference type="Gene3D" id="2.60.40.10">
    <property type="entry name" value="Immunoglobulins"/>
    <property type="match status" value="1"/>
</dbReference>
<dbReference type="InterPro" id="IPR018056">
    <property type="entry name" value="Kringle_CS"/>
</dbReference>
<feature type="disulfide bond" evidence="15">
    <location>
        <begin position="454"/>
        <end position="493"/>
    </location>
</feature>
<evidence type="ECO:0000259" key="18">
    <source>
        <dbReference type="PROSITE" id="PS50011"/>
    </source>
</evidence>
<keyword evidence="8" id="KW-0067">ATP-binding</keyword>
<name>A0A5C6NJN9_9TELE</name>
<organism evidence="22 23">
    <name type="scientific">Takifugu flavidus</name>
    <name type="common">sansaifugu</name>
    <dbReference type="NCBI Taxonomy" id="433684"/>
    <lineage>
        <taxon>Eukaryota</taxon>
        <taxon>Metazoa</taxon>
        <taxon>Chordata</taxon>
        <taxon>Craniata</taxon>
        <taxon>Vertebrata</taxon>
        <taxon>Euteleostomi</taxon>
        <taxon>Actinopterygii</taxon>
        <taxon>Neopterygii</taxon>
        <taxon>Teleostei</taxon>
        <taxon>Neoteleostei</taxon>
        <taxon>Acanthomorphata</taxon>
        <taxon>Eupercaria</taxon>
        <taxon>Tetraodontiformes</taxon>
        <taxon>Tetradontoidea</taxon>
        <taxon>Tetraodontidae</taxon>
        <taxon>Takifugu</taxon>
    </lineage>
</organism>
<dbReference type="InterPro" id="IPR036179">
    <property type="entry name" value="Ig-like_dom_sf"/>
</dbReference>
<dbReference type="PANTHER" id="PTHR24416:SF132">
    <property type="entry name" value="TYROSINE-PROTEIN KINASE TRANSMEMBRANE RECEPTOR ROR2"/>
    <property type="match status" value="1"/>
</dbReference>
<evidence type="ECO:0000313" key="23">
    <source>
        <dbReference type="Proteomes" id="UP000324091"/>
    </source>
</evidence>
<evidence type="ECO:0000256" key="1">
    <source>
        <dbReference type="ARBA" id="ARBA00004251"/>
    </source>
</evidence>
<feature type="region of interest" description="Disordered" evidence="16">
    <location>
        <begin position="907"/>
        <end position="927"/>
    </location>
</feature>
<evidence type="ECO:0000259" key="19">
    <source>
        <dbReference type="PROSITE" id="PS50038"/>
    </source>
</evidence>
<keyword evidence="22" id="KW-0808">Transferase</keyword>
<evidence type="ECO:0000256" key="11">
    <source>
        <dbReference type="ARBA" id="ARBA00023157"/>
    </source>
</evidence>
<dbReference type="InterPro" id="IPR001245">
    <property type="entry name" value="Ser-Thr/Tyr_kinase_cat_dom"/>
</dbReference>
<dbReference type="Proteomes" id="UP000324091">
    <property type="component" value="Chromosome 20"/>
</dbReference>
<dbReference type="GO" id="GO:0043235">
    <property type="term" value="C:receptor complex"/>
    <property type="evidence" value="ECO:0007669"/>
    <property type="project" value="TreeGrafter"/>
</dbReference>
<keyword evidence="10 17" id="KW-0472">Membrane</keyword>
<evidence type="ECO:0000256" key="10">
    <source>
        <dbReference type="ARBA" id="ARBA00023136"/>
    </source>
</evidence>
<dbReference type="InterPro" id="IPR013806">
    <property type="entry name" value="Kringle-like"/>
</dbReference>
<dbReference type="SMART" id="SM00130">
    <property type="entry name" value="KR"/>
    <property type="match status" value="1"/>
</dbReference>
<evidence type="ECO:0000256" key="12">
    <source>
        <dbReference type="ARBA" id="ARBA00023170"/>
    </source>
</evidence>
<keyword evidence="5 17" id="KW-0812">Transmembrane</keyword>
<dbReference type="InterPro" id="IPR013783">
    <property type="entry name" value="Ig-like_fold"/>
</dbReference>
<dbReference type="SUPFAM" id="SSF56112">
    <property type="entry name" value="Protein kinase-like (PK-like)"/>
    <property type="match status" value="1"/>
</dbReference>
<keyword evidence="4 15" id="KW-0420">Kringle</keyword>
<dbReference type="InterPro" id="IPR003598">
    <property type="entry name" value="Ig_sub2"/>
</dbReference>
<dbReference type="SMART" id="SM00409">
    <property type="entry name" value="IG"/>
    <property type="match status" value="1"/>
</dbReference>
<dbReference type="GO" id="GO:0007169">
    <property type="term" value="P:cell surface receptor protein tyrosine kinase signaling pathway"/>
    <property type="evidence" value="ECO:0007669"/>
    <property type="project" value="TreeGrafter"/>
</dbReference>
<evidence type="ECO:0000259" key="21">
    <source>
        <dbReference type="PROSITE" id="PS50835"/>
    </source>
</evidence>
<keyword evidence="7" id="KW-0547">Nucleotide-binding</keyword>
<feature type="region of interest" description="Disordered" evidence="16">
    <location>
        <begin position="504"/>
        <end position="546"/>
    </location>
</feature>
<dbReference type="Gene3D" id="3.30.200.20">
    <property type="entry name" value="Phosphorylase Kinase, domain 1"/>
    <property type="match status" value="1"/>
</dbReference>
<dbReference type="InterPro" id="IPR013098">
    <property type="entry name" value="Ig_I-set"/>
</dbReference>
<evidence type="ECO:0000256" key="13">
    <source>
        <dbReference type="ARBA" id="ARBA00023180"/>
    </source>
</evidence>
<dbReference type="PRINTS" id="PR00018">
    <property type="entry name" value="KRINGLE"/>
</dbReference>
<keyword evidence="12 22" id="KW-0675">Receptor</keyword>
<evidence type="ECO:0000256" key="2">
    <source>
        <dbReference type="ARBA" id="ARBA00022475"/>
    </source>
</evidence>
<feature type="region of interest" description="Disordered" evidence="16">
    <location>
        <begin position="1"/>
        <end position="27"/>
    </location>
</feature>
<keyword evidence="13" id="KW-0325">Glycoprotein</keyword>
<evidence type="ECO:0000256" key="9">
    <source>
        <dbReference type="ARBA" id="ARBA00022989"/>
    </source>
</evidence>
<keyword evidence="22" id="KW-0418">Kinase</keyword>
<dbReference type="InterPro" id="IPR050122">
    <property type="entry name" value="RTK"/>
</dbReference>
<dbReference type="InterPro" id="IPR007110">
    <property type="entry name" value="Ig-like_dom"/>
</dbReference>
<dbReference type="InterPro" id="IPR008266">
    <property type="entry name" value="Tyr_kinase_AS"/>
</dbReference>
<dbReference type="Gene3D" id="2.40.20.10">
    <property type="entry name" value="Plasminogen Kringle 4"/>
    <property type="match status" value="1"/>
</dbReference>
<reference evidence="22 23" key="1">
    <citation type="submission" date="2019-04" db="EMBL/GenBank/DDBJ databases">
        <title>Chromosome genome assembly for Takifugu flavidus.</title>
        <authorList>
            <person name="Xiao S."/>
        </authorList>
    </citation>
    <scope>NUCLEOTIDE SEQUENCE [LARGE SCALE GENOMIC DNA]</scope>
    <source>
        <strain evidence="22">HTHZ2018</strain>
        <tissue evidence="22">Muscle</tissue>
    </source>
</reference>
<evidence type="ECO:0000256" key="17">
    <source>
        <dbReference type="SAM" id="Phobius"/>
    </source>
</evidence>
<dbReference type="FunFam" id="1.10.510.10:FF:000116">
    <property type="entry name" value="inactive tyrosine-protein kinase transmembrane receptor ROR1"/>
    <property type="match status" value="1"/>
</dbReference>
<feature type="transmembrane region" description="Helical" evidence="17">
    <location>
        <begin position="554"/>
        <end position="576"/>
    </location>
</feature>
<dbReference type="GO" id="GO:0017147">
    <property type="term" value="F:Wnt-protein binding"/>
    <property type="evidence" value="ECO:0007669"/>
    <property type="project" value="TreeGrafter"/>
</dbReference>
<sequence length="1088" mass="121880">MTLPTVAVGAGRSAPRPPAVRGGGEVRSRSCPQSAPVLLSAGHSCCMLARSSVVMDKLLHGLMWMLLFPSCTCYGPSPPGLEQLFTLYVLRNSNCSRPKLLDSRYVRTELRVVLDADFCTFMKSENLELDVIDYYIYKGIAQKKLIMCWLVQICLPIYAESSPSLDALPATGEGYFLEFQEPVNNITHFQGQTATLHCKVTGNPRPTIRWLKNDAPLVQEQGRITIRKTEAGSKLRIQDLDTTDTGYYQCVASNTLRVISATGVLYVKLGQMPTHGPDQLSPDKGFCQPYRGIACARFIGNQSIYVESPQMQGESENRITAAFTMIGTSAQMSDQCSKFAVRSLCFYVFPLCDEGSRVPRQRQLCRDECEALEHDLCSLEYTVARSNPMILMQLQLPRCHLLPQPGTPDAASCMRIGIPPENLSPYSPSDDSCYSGSGAGYRGTLSVTRSGYQCQPWSAQYPHSHHLSQEYPELWHSHNFCRNPGDQMMAPWCFTLDPQEETLSRTRGGWGEERRGEERRGEERRGEERRERRGEDDKVSLAPPAPPENMRKDILFILVPAVSIPLVVACLFFLVCSCRHKKQPSSDSPAHCQLSSPHQDVELSLLSQHKAQVKLQEINMSSLRFIEELGEDRFGKVYKGHLYGFTASEPMQLVTIKTVRDRGDLTLCEEFRQEALLHFQLQHQNIVCLLGVVTKEQPMSMVFSSSSLGDLHEFLVMRSPNSDIGSSDDDKTFKSTLEQADFLHILTQVAAGMEYLSSKQVVHKDLAARNILVFDKLSIKILNLGFSRNVYSADYYSLMGASSFPIRWMSPEAIMYRKFSTDSDIWSYGVLLWETFSYGLQPYCGYSNQEVIEMVCSYQLLHCPDDCPGWIYTLMLECWSQLPAGRPHFKDIHMRLRCLETLSDSTNSAQMSGSSNNTQLSHVSTSPASHNGMSATNAFHYMSPKKGSPFHQPQFMPMVGQIHQLKVPPPIYIPGYQSMPSYPYLPNFYPMQIPLPIHHPNQLVPKAGSHHNGSGSTSPGCVTVAPSNTSVTEMPALLNEDKTSEELMDGMSRNRLDQSRDFSVAETELLSEAESPQTEEPLNHVTDT</sequence>
<dbReference type="GO" id="GO:0005886">
    <property type="term" value="C:plasma membrane"/>
    <property type="evidence" value="ECO:0007669"/>
    <property type="project" value="UniProtKB-SubCell"/>
</dbReference>
<dbReference type="PROSITE" id="PS00109">
    <property type="entry name" value="PROTEIN_KINASE_TYR"/>
    <property type="match status" value="1"/>
</dbReference>
<evidence type="ECO:0000256" key="7">
    <source>
        <dbReference type="ARBA" id="ARBA00022741"/>
    </source>
</evidence>